<feature type="domain" description="Nephrocystin 3-like N-terminal" evidence="5">
    <location>
        <begin position="218"/>
        <end position="373"/>
    </location>
</feature>
<evidence type="ECO:0000256" key="1">
    <source>
        <dbReference type="ARBA" id="ARBA00022574"/>
    </source>
</evidence>
<evidence type="ECO:0000313" key="7">
    <source>
        <dbReference type="Proteomes" id="UP000007148"/>
    </source>
</evidence>
<dbReference type="CDD" id="cd00200">
    <property type="entry name" value="WD40"/>
    <property type="match status" value="1"/>
</dbReference>
<dbReference type="InterPro" id="IPR020472">
    <property type="entry name" value="WD40_PAC1"/>
</dbReference>
<feature type="repeat" description="WD" evidence="3">
    <location>
        <begin position="863"/>
        <end position="897"/>
    </location>
</feature>
<dbReference type="OrthoDB" id="674604at2759"/>
<dbReference type="Gene3D" id="1.20.930.20">
    <property type="entry name" value="Adaptor protein Cbl, N-terminal domain"/>
    <property type="match status" value="1"/>
</dbReference>
<dbReference type="Gene3D" id="2.130.10.10">
    <property type="entry name" value="YVTN repeat-like/Quinoprotein amine dehydrogenase"/>
    <property type="match status" value="1"/>
</dbReference>
<dbReference type="STRING" id="1109443.G4TEP5"/>
<dbReference type="InterPro" id="IPR001680">
    <property type="entry name" value="WD40_rpt"/>
</dbReference>
<dbReference type="GO" id="GO:1990234">
    <property type="term" value="C:transferase complex"/>
    <property type="evidence" value="ECO:0007669"/>
    <property type="project" value="UniProtKB-ARBA"/>
</dbReference>
<evidence type="ECO:0000256" key="3">
    <source>
        <dbReference type="PROSITE-ProRule" id="PRU00221"/>
    </source>
</evidence>
<evidence type="ECO:0000256" key="4">
    <source>
        <dbReference type="SAM" id="MobiDB-lite"/>
    </source>
</evidence>
<keyword evidence="2" id="KW-0677">Repeat</keyword>
<keyword evidence="1 3" id="KW-0853">WD repeat</keyword>
<keyword evidence="7" id="KW-1185">Reference proteome</keyword>
<dbReference type="InterPro" id="IPR036322">
    <property type="entry name" value="WD40_repeat_dom_sf"/>
</dbReference>
<dbReference type="AlphaFoldDB" id="G4TEP5"/>
<evidence type="ECO:0000259" key="5">
    <source>
        <dbReference type="Pfam" id="PF24883"/>
    </source>
</evidence>
<feature type="repeat" description="WD" evidence="3">
    <location>
        <begin position="812"/>
        <end position="853"/>
    </location>
</feature>
<dbReference type="SUPFAM" id="SSF50978">
    <property type="entry name" value="WD40 repeat-like"/>
    <property type="match status" value="1"/>
</dbReference>
<sequence length="995" mass="111306">MDPQGSSSSARNSSNKRTQAYTTAGILLDGIANVAEASDILAPLKAACKTTKSILDVMQAINDNQEEWVDLTRRLREYMSSIESQMKSFEEYPPAERVVDKAFSQPLIEYVESLEEIHDKIVNLKENRSRSKLGFLKKFSNVKMDAGEILKISRGIDDRHKQFMNALSLFTALRVQAMERSAKAEAQAAAILQLPMVTFVAASVHTPCLQGTRHAVLDKIRRWAEDDMSDKPIFWLCDIAGSGKSSVAMSAAVSWRAEGTLGAQFFFSMASAEASNTEKLCPTIARELARHIPELVPYIADAVKRDPVITRSPLEEQFSTLITGPLRHLDKRIIIVIDAIDECKLGSQRRELVETLAKGVRESKNLKIFMTSRPDPVIEAVLKELSNKEKLEDRLHDPNHSDNIGDIGVYVHQSLYRVLAHDKRQRLVEKANGAIDDVYRLVFERTDPNYYTVMCATLALLLAAYEPLTVDDLDDLLKHARVRGTSKALLQNLGSVLSVDSSTLLIQFRHPTFVEYLRRCTIAPATDNGDRMYLNLANAHGQTALWCFRNLKSRTEGLKFNICQIESSFLLNRQISDLDFRVSKFIPRRLRYASSHWLFHLAGTDNNWQRKLKRELEQIIEGSYVLYWAEVLSLIGGVPRAIAGLRAATSHIGIKKENKNRMTEIRRFLMAFSVAIQDSAAHIYVSALAFTPRKSTLHRERAEKYRNTLSVIRGVEETYLDLPRTLRGHEGGVWAIRFSPDGARIVSGSDDKTVRLWDTDTGQPLGEPLRGHEGVVWAVGFSPDSSRIVSGSSDSTIRLWNADTGQPLGEPLRGHERWVWAVGFSPDGLRIVSGSDDKTIRLWDADTGQLLGEAPPGQQMHMVNEVTISSDGSQRVSGSHDGTVSVWDVHTGASPHSPNIDDPKSPSPTLIESPNAVPLPIQIPGFKRCLLLHDGWVQSSGNFLFWVPPENRYGLQNQNLRLTMPTSSPKRATKLDFTHFQCGLSWTNVRNSIGK</sequence>
<proteinExistence type="predicted"/>
<accession>G4TEP5</accession>
<feature type="region of interest" description="Disordered" evidence="4">
    <location>
        <begin position="892"/>
        <end position="913"/>
    </location>
</feature>
<dbReference type="PANTHER" id="PTHR22847">
    <property type="entry name" value="WD40 REPEAT PROTEIN"/>
    <property type="match status" value="1"/>
</dbReference>
<dbReference type="InterPro" id="IPR027417">
    <property type="entry name" value="P-loop_NTPase"/>
</dbReference>
<comment type="caution">
    <text evidence="6">The sequence shown here is derived from an EMBL/GenBank/DDBJ whole genome shotgun (WGS) entry which is preliminary data.</text>
</comment>
<dbReference type="HOGENOM" id="CLU_000288_6_5_1"/>
<dbReference type="eggNOG" id="KOG0263">
    <property type="taxonomic scope" value="Eukaryota"/>
</dbReference>
<dbReference type="InterPro" id="IPR036537">
    <property type="entry name" value="Adaptor_Cbl_N_dom_sf"/>
</dbReference>
<dbReference type="EMBL" id="CAFZ01000064">
    <property type="protein sequence ID" value="CCA69788.1"/>
    <property type="molecule type" value="Genomic_DNA"/>
</dbReference>
<gene>
    <name evidence="6" type="ORF">PIIN_03728</name>
</gene>
<name>G4TEP5_SERID</name>
<evidence type="ECO:0000313" key="6">
    <source>
        <dbReference type="EMBL" id="CCA69788.1"/>
    </source>
</evidence>
<dbReference type="PROSITE" id="PS00678">
    <property type="entry name" value="WD_REPEATS_1"/>
    <property type="match status" value="3"/>
</dbReference>
<dbReference type="InterPro" id="IPR019775">
    <property type="entry name" value="WD40_repeat_CS"/>
</dbReference>
<feature type="repeat" description="WD" evidence="3">
    <location>
        <begin position="769"/>
        <end position="810"/>
    </location>
</feature>
<dbReference type="InterPro" id="IPR015943">
    <property type="entry name" value="WD40/YVTN_repeat-like_dom_sf"/>
</dbReference>
<dbReference type="CDD" id="cd21037">
    <property type="entry name" value="MLKL_NTD"/>
    <property type="match status" value="1"/>
</dbReference>
<dbReference type="Pfam" id="PF00400">
    <property type="entry name" value="WD40"/>
    <property type="match status" value="4"/>
</dbReference>
<dbReference type="InParanoid" id="G4TEP5"/>
<protein>
    <submittedName>
        <fullName evidence="6">Related to WD40-repeat protein (Notchless protein)</fullName>
    </submittedName>
</protein>
<dbReference type="Proteomes" id="UP000007148">
    <property type="component" value="Unassembled WGS sequence"/>
</dbReference>
<dbReference type="PROSITE" id="PS50294">
    <property type="entry name" value="WD_REPEATS_REGION"/>
    <property type="match status" value="4"/>
</dbReference>
<dbReference type="SUPFAM" id="SSF52540">
    <property type="entry name" value="P-loop containing nucleoside triphosphate hydrolases"/>
    <property type="match status" value="1"/>
</dbReference>
<dbReference type="PROSITE" id="PS50082">
    <property type="entry name" value="WD_REPEATS_2"/>
    <property type="match status" value="4"/>
</dbReference>
<evidence type="ECO:0000256" key="2">
    <source>
        <dbReference type="ARBA" id="ARBA00022737"/>
    </source>
</evidence>
<feature type="repeat" description="WD" evidence="3">
    <location>
        <begin position="726"/>
        <end position="767"/>
    </location>
</feature>
<dbReference type="InterPro" id="IPR056884">
    <property type="entry name" value="NPHP3-like_N"/>
</dbReference>
<dbReference type="Pfam" id="PF24883">
    <property type="entry name" value="NPHP3_N"/>
    <property type="match status" value="1"/>
</dbReference>
<dbReference type="PRINTS" id="PR00320">
    <property type="entry name" value="GPROTEINBRPT"/>
</dbReference>
<reference evidence="6 7" key="1">
    <citation type="journal article" date="2011" name="PLoS Pathog.">
        <title>Endophytic Life Strategies Decoded by Genome and Transcriptome Analyses of the Mutualistic Root Symbiont Piriformospora indica.</title>
        <authorList>
            <person name="Zuccaro A."/>
            <person name="Lahrmann U."/>
            <person name="Guldener U."/>
            <person name="Langen G."/>
            <person name="Pfiffi S."/>
            <person name="Biedenkopf D."/>
            <person name="Wong P."/>
            <person name="Samans B."/>
            <person name="Grimm C."/>
            <person name="Basiewicz M."/>
            <person name="Murat C."/>
            <person name="Martin F."/>
            <person name="Kogel K.H."/>
        </authorList>
    </citation>
    <scope>NUCLEOTIDE SEQUENCE [LARGE SCALE GENOMIC DNA]</scope>
    <source>
        <strain evidence="6 7">DSM 11827</strain>
    </source>
</reference>
<dbReference type="PANTHER" id="PTHR22847:SF637">
    <property type="entry name" value="WD REPEAT DOMAIN 5B"/>
    <property type="match status" value="1"/>
</dbReference>
<dbReference type="SMART" id="SM00320">
    <property type="entry name" value="WD40"/>
    <property type="match status" value="4"/>
</dbReference>
<organism evidence="6 7">
    <name type="scientific">Serendipita indica (strain DSM 11827)</name>
    <name type="common">Root endophyte fungus</name>
    <name type="synonym">Piriformospora indica</name>
    <dbReference type="NCBI Taxonomy" id="1109443"/>
    <lineage>
        <taxon>Eukaryota</taxon>
        <taxon>Fungi</taxon>
        <taxon>Dikarya</taxon>
        <taxon>Basidiomycota</taxon>
        <taxon>Agaricomycotina</taxon>
        <taxon>Agaricomycetes</taxon>
        <taxon>Sebacinales</taxon>
        <taxon>Serendipitaceae</taxon>
        <taxon>Serendipita</taxon>
    </lineage>
</organism>
<dbReference type="Gene3D" id="3.40.50.300">
    <property type="entry name" value="P-loop containing nucleotide triphosphate hydrolases"/>
    <property type="match status" value="1"/>
</dbReference>
<dbReference type="InterPro" id="IPR059179">
    <property type="entry name" value="MLKL-like_MCAfunc"/>
</dbReference>
<dbReference type="OMA" id="PWAISEN"/>
<dbReference type="GO" id="GO:0007166">
    <property type="term" value="P:cell surface receptor signaling pathway"/>
    <property type="evidence" value="ECO:0007669"/>
    <property type="project" value="InterPro"/>
</dbReference>